<evidence type="ECO:0000259" key="1">
    <source>
        <dbReference type="Pfam" id="PF01048"/>
    </source>
</evidence>
<dbReference type="Gene3D" id="3.40.50.1580">
    <property type="entry name" value="Nucleoside phosphorylase domain"/>
    <property type="match status" value="1"/>
</dbReference>
<dbReference type="Pfam" id="PF22979">
    <property type="entry name" value="HTH_69"/>
    <property type="match status" value="1"/>
</dbReference>
<dbReference type="GO" id="GO:0009116">
    <property type="term" value="P:nucleoside metabolic process"/>
    <property type="evidence" value="ECO:0007669"/>
    <property type="project" value="InterPro"/>
</dbReference>
<dbReference type="AlphaFoldDB" id="A0A7E4WE92"/>
<name>A0A7E4WE92_PANRE</name>
<dbReference type="Pfam" id="PF01048">
    <property type="entry name" value="PNP_UDP_1"/>
    <property type="match status" value="1"/>
</dbReference>
<dbReference type="InterPro" id="IPR035994">
    <property type="entry name" value="Nucleoside_phosphorylase_sf"/>
</dbReference>
<accession>A0A7E4WE92</accession>
<evidence type="ECO:0000259" key="2">
    <source>
        <dbReference type="Pfam" id="PF22979"/>
    </source>
</evidence>
<reference evidence="3" key="1">
    <citation type="journal article" date="2013" name="Genetics">
        <title>The draft genome and transcriptome of Panagrellus redivivus are shaped by the harsh demands of a free-living lifestyle.</title>
        <authorList>
            <person name="Srinivasan J."/>
            <person name="Dillman A.R."/>
            <person name="Macchietto M.G."/>
            <person name="Heikkinen L."/>
            <person name="Lakso M."/>
            <person name="Fracchia K.M."/>
            <person name="Antoshechkin I."/>
            <person name="Mortazavi A."/>
            <person name="Wong G."/>
            <person name="Sternberg P.W."/>
        </authorList>
    </citation>
    <scope>NUCLEOTIDE SEQUENCE [LARGE SCALE GENOMIC DNA]</scope>
    <source>
        <strain evidence="3">MT8872</strain>
    </source>
</reference>
<protein>
    <submittedName>
        <fullName evidence="4">PNP_UDP_1 domain-containing protein</fullName>
    </submittedName>
</protein>
<reference evidence="4" key="2">
    <citation type="submission" date="2020-10" db="UniProtKB">
        <authorList>
            <consortium name="WormBaseParasite"/>
        </authorList>
    </citation>
    <scope>IDENTIFICATION</scope>
</reference>
<dbReference type="SUPFAM" id="SSF53167">
    <property type="entry name" value="Purine and uridine phosphorylases"/>
    <property type="match status" value="1"/>
</dbReference>
<evidence type="ECO:0000313" key="3">
    <source>
        <dbReference type="Proteomes" id="UP000492821"/>
    </source>
</evidence>
<feature type="domain" description="Nucleoside phosphorylase" evidence="1">
    <location>
        <begin position="241"/>
        <end position="357"/>
    </location>
</feature>
<dbReference type="PANTHER" id="PTHR47705">
    <property type="entry name" value="AGAP000321-PA"/>
    <property type="match status" value="1"/>
</dbReference>
<keyword evidence="3" id="KW-1185">Reference proteome</keyword>
<proteinExistence type="predicted"/>
<sequence length="556" mass="60512">MLVAFTPIVRSPEHNVARIERLIDLEEEDTQFIAGGDNAGIIVRKYSPNAASIDYDMSMKFTMSVVNAITGDDHQELRVLHLRFDKTKLHADSITENESGMKFVGELMKNLTGGYGDYFAKLCKMMKHGYPEIMTVELETKSPSTPVAEEKAVVPAETGVTVDRIQDLLERAYPNGLTFETIMELLNTTDELTIEAFLLELANAGILKRTGNEWLRTEQFTLHPLTRFVTTAPEDTSAHPTIAIITGLYIEKLAVDGIIENATTVHKYKSGGESNVYTVGKIGPHTVVATKLAIVGSTVEATISAGSITTRLLGNFQHIKHVFVIGVAGGVMAERLRRGDVVISGGRIDEAKHAYNHAYQTDTGSVESGGNGIAVRHWDPKENKAAEVASKFDTDSLKNWSKETTRLVKKLNEAHPGARFSKPAEDVLAVPLPSGGIVTVDQPDSRPIPKAIIGPVGSVASLRSETAAIPLGFESELDWLAAQRQEIIDRESLRALDVGGFDPVIASIEGNRIDSWAVVLGIADYAHGNSRSAQEWKPFAAANAASLVREIILHIE</sequence>
<dbReference type="InterPro" id="IPR055121">
    <property type="entry name" value="HTH_69"/>
</dbReference>
<dbReference type="WBParaSite" id="Pan_g9993.t1">
    <property type="protein sequence ID" value="Pan_g9993.t1"/>
    <property type="gene ID" value="Pan_g9993"/>
</dbReference>
<dbReference type="PANTHER" id="PTHR47705:SF1">
    <property type="entry name" value="PNP_UDP_1 DOMAIN-CONTAINING PROTEIN"/>
    <property type="match status" value="1"/>
</dbReference>
<organism evidence="3 4">
    <name type="scientific">Panagrellus redivivus</name>
    <name type="common">Microworm</name>
    <dbReference type="NCBI Taxonomy" id="6233"/>
    <lineage>
        <taxon>Eukaryota</taxon>
        <taxon>Metazoa</taxon>
        <taxon>Ecdysozoa</taxon>
        <taxon>Nematoda</taxon>
        <taxon>Chromadorea</taxon>
        <taxon>Rhabditida</taxon>
        <taxon>Tylenchina</taxon>
        <taxon>Panagrolaimomorpha</taxon>
        <taxon>Panagrolaimoidea</taxon>
        <taxon>Panagrolaimidae</taxon>
        <taxon>Panagrellus</taxon>
    </lineage>
</organism>
<evidence type="ECO:0000313" key="4">
    <source>
        <dbReference type="WBParaSite" id="Pan_g9993.t1"/>
    </source>
</evidence>
<feature type="domain" description="Winged helix-turn-helix" evidence="2">
    <location>
        <begin position="154"/>
        <end position="218"/>
    </location>
</feature>
<dbReference type="InterPro" id="IPR000845">
    <property type="entry name" value="Nucleoside_phosphorylase_d"/>
</dbReference>
<dbReference type="Proteomes" id="UP000492821">
    <property type="component" value="Unassembled WGS sequence"/>
</dbReference>
<dbReference type="GO" id="GO:0003824">
    <property type="term" value="F:catalytic activity"/>
    <property type="evidence" value="ECO:0007669"/>
    <property type="project" value="InterPro"/>
</dbReference>